<proteinExistence type="predicted"/>
<dbReference type="PhylomeDB" id="B4MPY5"/>
<gene>
    <name evidence="1" type="primary">Dwil\GK19405</name>
    <name evidence="1" type="ORF">Dwil_GK19405</name>
</gene>
<dbReference type="InParanoid" id="B4MPY5"/>
<dbReference type="PANTHER" id="PTHR48421:SF1">
    <property type="entry name" value="MYCBP-ASSOCIATED PROTEIN"/>
    <property type="match status" value="1"/>
</dbReference>
<dbReference type="InterPro" id="IPR032707">
    <property type="entry name" value="MYCBPAP"/>
</dbReference>
<dbReference type="KEGG" id="dwi:6640273"/>
<accession>B4MPY5</accession>
<dbReference type="OMA" id="VGYHCER"/>
<dbReference type="OrthoDB" id="10263316at2759"/>
<dbReference type="Proteomes" id="UP000007798">
    <property type="component" value="Unassembled WGS sequence"/>
</dbReference>
<sequence>MAYRDRLISFLTTMRTAQSTHSVESAENTLVLSSTSTEEIYEQTCGLKTVTLQDGKQVVDDIVNKIFDKSNGLVHLSSSACSMSSVLEESTKMDHRLKLWYETLQDRSKMQRKIQRKLGRRPDEMLFNMPTTIEQRDKGMVQRLMDYADRMNPVTLTEKKASILPSHYDTETCQQVHQLEETLPKAERQGKKTVEISGLTKTTMEEIMGPGFDYTDIHSTNERNKKNKWINSKVLGERLDKKCKDLKRVLNFYPDVENLQVVGNNVFDPIFEDDDEKDIEKLAHSSLYSISSSTKESVISEMQEAEEQQDVEEEKPPIIRLGLKINDKVFVHSKKQSACSVSFEINFECEPYERVLKEVLRLENIGTELISCHWISPEYYKRNASFLAANNDCFTFDREHFILFPGDIRVTKVMYQPRRCSLQKQRWDLRIFPNIFCIKRDTVVVKLHGKCVPAREYIEKVNRQINSVIDKANKKAMDKLTSHQASLVPIIQPQEVICPYQRVFDDREIFNAENKGYHCERFDDLEQLKNLYETLKKPREPVWDLQLETIRKMILRQPEAEQRESTFKKLNKMLDTLKCGMGDVGEAIFQHFGHNTEQSRSRFIYVRGCIANGIQEWEDIMLSIEQSSLKTELTRFYARKANEANKLSQEDSSEDDEIKPWLRKLRQYNPEEYVLKKLRGKKYYRDSLYMQTYSHLCDVAENVVSVIESTKYV</sequence>
<keyword evidence="2" id="KW-1185">Reference proteome</keyword>
<dbReference type="EMBL" id="CH963849">
    <property type="protein sequence ID" value="EDW74174.1"/>
    <property type="molecule type" value="Genomic_DNA"/>
</dbReference>
<dbReference type="PANTHER" id="PTHR48421">
    <property type="entry name" value="MYCBP-ASSOCIATED PROTEIN"/>
    <property type="match status" value="1"/>
</dbReference>
<protein>
    <submittedName>
        <fullName evidence="1">GK19405</fullName>
    </submittedName>
</protein>
<organism evidence="2">
    <name type="scientific">Drosophila willistoni</name>
    <name type="common">Fruit fly</name>
    <dbReference type="NCBI Taxonomy" id="7260"/>
    <lineage>
        <taxon>Eukaryota</taxon>
        <taxon>Metazoa</taxon>
        <taxon>Ecdysozoa</taxon>
        <taxon>Arthropoda</taxon>
        <taxon>Hexapoda</taxon>
        <taxon>Insecta</taxon>
        <taxon>Pterygota</taxon>
        <taxon>Neoptera</taxon>
        <taxon>Endopterygota</taxon>
        <taxon>Diptera</taxon>
        <taxon>Brachycera</taxon>
        <taxon>Muscomorpha</taxon>
        <taxon>Ephydroidea</taxon>
        <taxon>Drosophilidae</taxon>
        <taxon>Drosophila</taxon>
        <taxon>Sophophora</taxon>
    </lineage>
</organism>
<evidence type="ECO:0000313" key="2">
    <source>
        <dbReference type="Proteomes" id="UP000007798"/>
    </source>
</evidence>
<dbReference type="AlphaFoldDB" id="B4MPY5"/>
<dbReference type="Pfam" id="PF14646">
    <property type="entry name" value="MYCBPAP"/>
    <property type="match status" value="1"/>
</dbReference>
<dbReference type="eggNOG" id="ENOG502QT8X">
    <property type="taxonomic scope" value="Eukaryota"/>
</dbReference>
<evidence type="ECO:0000313" key="1">
    <source>
        <dbReference type="EMBL" id="EDW74174.1"/>
    </source>
</evidence>
<dbReference type="HOGENOM" id="CLU_026465_0_0_1"/>
<reference evidence="1 2" key="1">
    <citation type="journal article" date="2007" name="Nature">
        <title>Evolution of genes and genomes on the Drosophila phylogeny.</title>
        <authorList>
            <consortium name="Drosophila 12 Genomes Consortium"/>
            <person name="Clark A.G."/>
            <person name="Eisen M.B."/>
            <person name="Smith D.R."/>
            <person name="Bergman C.M."/>
            <person name="Oliver B."/>
            <person name="Markow T.A."/>
            <person name="Kaufman T.C."/>
            <person name="Kellis M."/>
            <person name="Gelbart W."/>
            <person name="Iyer V.N."/>
            <person name="Pollard D.A."/>
            <person name="Sackton T.B."/>
            <person name="Larracuente A.M."/>
            <person name="Singh N.D."/>
            <person name="Abad J.P."/>
            <person name="Abt D.N."/>
            <person name="Adryan B."/>
            <person name="Aguade M."/>
            <person name="Akashi H."/>
            <person name="Anderson W.W."/>
            <person name="Aquadro C.F."/>
            <person name="Ardell D.H."/>
            <person name="Arguello R."/>
            <person name="Artieri C.G."/>
            <person name="Barbash D.A."/>
            <person name="Barker D."/>
            <person name="Barsanti P."/>
            <person name="Batterham P."/>
            <person name="Batzoglou S."/>
            <person name="Begun D."/>
            <person name="Bhutkar A."/>
            <person name="Blanco E."/>
            <person name="Bosak S.A."/>
            <person name="Bradley R.K."/>
            <person name="Brand A.D."/>
            <person name="Brent M.R."/>
            <person name="Brooks A.N."/>
            <person name="Brown R.H."/>
            <person name="Butlin R.K."/>
            <person name="Caggese C."/>
            <person name="Calvi B.R."/>
            <person name="Bernardo de Carvalho A."/>
            <person name="Caspi A."/>
            <person name="Castrezana S."/>
            <person name="Celniker S.E."/>
            <person name="Chang J.L."/>
            <person name="Chapple C."/>
            <person name="Chatterji S."/>
            <person name="Chinwalla A."/>
            <person name="Civetta A."/>
            <person name="Clifton S.W."/>
            <person name="Comeron J.M."/>
            <person name="Costello J.C."/>
            <person name="Coyne J.A."/>
            <person name="Daub J."/>
            <person name="David R.G."/>
            <person name="Delcher A.L."/>
            <person name="Delehaunty K."/>
            <person name="Do C.B."/>
            <person name="Ebling H."/>
            <person name="Edwards K."/>
            <person name="Eickbush T."/>
            <person name="Evans J.D."/>
            <person name="Filipski A."/>
            <person name="Findeiss S."/>
            <person name="Freyhult E."/>
            <person name="Fulton L."/>
            <person name="Fulton R."/>
            <person name="Garcia A.C."/>
            <person name="Gardiner A."/>
            <person name="Garfield D.A."/>
            <person name="Garvin B.E."/>
            <person name="Gibson G."/>
            <person name="Gilbert D."/>
            <person name="Gnerre S."/>
            <person name="Godfrey J."/>
            <person name="Good R."/>
            <person name="Gotea V."/>
            <person name="Gravely B."/>
            <person name="Greenberg A.J."/>
            <person name="Griffiths-Jones S."/>
            <person name="Gross S."/>
            <person name="Guigo R."/>
            <person name="Gustafson E.A."/>
            <person name="Haerty W."/>
            <person name="Hahn M.W."/>
            <person name="Halligan D.L."/>
            <person name="Halpern A.L."/>
            <person name="Halter G.M."/>
            <person name="Han M.V."/>
            <person name="Heger A."/>
            <person name="Hillier L."/>
            <person name="Hinrichs A.S."/>
            <person name="Holmes I."/>
            <person name="Hoskins R.A."/>
            <person name="Hubisz M.J."/>
            <person name="Hultmark D."/>
            <person name="Huntley M.A."/>
            <person name="Jaffe D.B."/>
            <person name="Jagadeeshan S."/>
            <person name="Jeck W.R."/>
            <person name="Johnson J."/>
            <person name="Jones C.D."/>
            <person name="Jordan W.C."/>
            <person name="Karpen G.H."/>
            <person name="Kataoka E."/>
            <person name="Keightley P.D."/>
            <person name="Kheradpour P."/>
            <person name="Kirkness E.F."/>
            <person name="Koerich L.B."/>
            <person name="Kristiansen K."/>
            <person name="Kudrna D."/>
            <person name="Kulathinal R.J."/>
            <person name="Kumar S."/>
            <person name="Kwok R."/>
            <person name="Lander E."/>
            <person name="Langley C.H."/>
            <person name="Lapoint R."/>
            <person name="Lazzaro B.P."/>
            <person name="Lee S.J."/>
            <person name="Levesque L."/>
            <person name="Li R."/>
            <person name="Lin C.F."/>
            <person name="Lin M.F."/>
            <person name="Lindblad-Toh K."/>
            <person name="Llopart A."/>
            <person name="Long M."/>
            <person name="Low L."/>
            <person name="Lozovsky E."/>
            <person name="Lu J."/>
            <person name="Luo M."/>
            <person name="Machado C.A."/>
            <person name="Makalowski W."/>
            <person name="Marzo M."/>
            <person name="Matsuda M."/>
            <person name="Matzkin L."/>
            <person name="McAllister B."/>
            <person name="McBride C.S."/>
            <person name="McKernan B."/>
            <person name="McKernan K."/>
            <person name="Mendez-Lago M."/>
            <person name="Minx P."/>
            <person name="Mollenhauer M.U."/>
            <person name="Montooth K."/>
            <person name="Mount S.M."/>
            <person name="Mu X."/>
            <person name="Myers E."/>
            <person name="Negre B."/>
            <person name="Newfeld S."/>
            <person name="Nielsen R."/>
            <person name="Noor M.A."/>
            <person name="O'Grady P."/>
            <person name="Pachter L."/>
            <person name="Papaceit M."/>
            <person name="Parisi M.J."/>
            <person name="Parisi M."/>
            <person name="Parts L."/>
            <person name="Pedersen J.S."/>
            <person name="Pesole G."/>
            <person name="Phillippy A.M."/>
            <person name="Ponting C.P."/>
            <person name="Pop M."/>
            <person name="Porcelli D."/>
            <person name="Powell J.R."/>
            <person name="Prohaska S."/>
            <person name="Pruitt K."/>
            <person name="Puig M."/>
            <person name="Quesneville H."/>
            <person name="Ram K.R."/>
            <person name="Rand D."/>
            <person name="Rasmussen M.D."/>
            <person name="Reed L.K."/>
            <person name="Reenan R."/>
            <person name="Reily A."/>
            <person name="Remington K.A."/>
            <person name="Rieger T.T."/>
            <person name="Ritchie M.G."/>
            <person name="Robin C."/>
            <person name="Rogers Y.H."/>
            <person name="Rohde C."/>
            <person name="Rozas J."/>
            <person name="Rubenfield M.J."/>
            <person name="Ruiz A."/>
            <person name="Russo S."/>
            <person name="Salzberg S.L."/>
            <person name="Sanchez-Gracia A."/>
            <person name="Saranga D.J."/>
            <person name="Sato H."/>
            <person name="Schaeffer S.W."/>
            <person name="Schatz M.C."/>
            <person name="Schlenke T."/>
            <person name="Schwartz R."/>
            <person name="Segarra C."/>
            <person name="Singh R.S."/>
            <person name="Sirot L."/>
            <person name="Sirota M."/>
            <person name="Sisneros N.B."/>
            <person name="Smith C.D."/>
            <person name="Smith T.F."/>
            <person name="Spieth J."/>
            <person name="Stage D.E."/>
            <person name="Stark A."/>
            <person name="Stephan W."/>
            <person name="Strausberg R.L."/>
            <person name="Strempel S."/>
            <person name="Sturgill D."/>
            <person name="Sutton G."/>
            <person name="Sutton G.G."/>
            <person name="Tao W."/>
            <person name="Teichmann S."/>
            <person name="Tobari Y.N."/>
            <person name="Tomimura Y."/>
            <person name="Tsolas J.M."/>
            <person name="Valente V.L."/>
            <person name="Venter E."/>
            <person name="Venter J.C."/>
            <person name="Vicario S."/>
            <person name="Vieira F.G."/>
            <person name="Vilella A.J."/>
            <person name="Villasante A."/>
            <person name="Walenz B."/>
            <person name="Wang J."/>
            <person name="Wasserman M."/>
            <person name="Watts T."/>
            <person name="Wilson D."/>
            <person name="Wilson R.K."/>
            <person name="Wing R.A."/>
            <person name="Wolfner M.F."/>
            <person name="Wong A."/>
            <person name="Wong G.K."/>
            <person name="Wu C.I."/>
            <person name="Wu G."/>
            <person name="Yamamoto D."/>
            <person name="Yang H.P."/>
            <person name="Yang S.P."/>
            <person name="Yorke J.A."/>
            <person name="Yoshida K."/>
            <person name="Zdobnov E."/>
            <person name="Zhang P."/>
            <person name="Zhang Y."/>
            <person name="Zimin A.V."/>
            <person name="Baldwin J."/>
            <person name="Abdouelleil A."/>
            <person name="Abdulkadir J."/>
            <person name="Abebe A."/>
            <person name="Abera B."/>
            <person name="Abreu J."/>
            <person name="Acer S.C."/>
            <person name="Aftuck L."/>
            <person name="Alexander A."/>
            <person name="An P."/>
            <person name="Anderson E."/>
            <person name="Anderson S."/>
            <person name="Arachi H."/>
            <person name="Azer M."/>
            <person name="Bachantsang P."/>
            <person name="Barry A."/>
            <person name="Bayul T."/>
            <person name="Berlin A."/>
            <person name="Bessette D."/>
            <person name="Bloom T."/>
            <person name="Blye J."/>
            <person name="Boguslavskiy L."/>
            <person name="Bonnet C."/>
            <person name="Boukhgalter B."/>
            <person name="Bourzgui I."/>
            <person name="Brown A."/>
            <person name="Cahill P."/>
            <person name="Channer S."/>
            <person name="Cheshatsang Y."/>
            <person name="Chuda L."/>
            <person name="Citroen M."/>
            <person name="Collymore A."/>
            <person name="Cooke P."/>
            <person name="Costello M."/>
            <person name="D'Aco K."/>
            <person name="Daza R."/>
            <person name="De Haan G."/>
            <person name="DeGray S."/>
            <person name="DeMaso C."/>
            <person name="Dhargay N."/>
            <person name="Dooley K."/>
            <person name="Dooley E."/>
            <person name="Doricent M."/>
            <person name="Dorje P."/>
            <person name="Dorjee K."/>
            <person name="Dupes A."/>
            <person name="Elong R."/>
            <person name="Falk J."/>
            <person name="Farina A."/>
            <person name="Faro S."/>
            <person name="Ferguson D."/>
            <person name="Fisher S."/>
            <person name="Foley C.D."/>
            <person name="Franke A."/>
            <person name="Friedrich D."/>
            <person name="Gadbois L."/>
            <person name="Gearin G."/>
            <person name="Gearin C.R."/>
            <person name="Giannoukos G."/>
            <person name="Goode T."/>
            <person name="Graham J."/>
            <person name="Grandbois E."/>
            <person name="Grewal S."/>
            <person name="Gyaltsen K."/>
            <person name="Hafez N."/>
            <person name="Hagos B."/>
            <person name="Hall J."/>
            <person name="Henson C."/>
            <person name="Hollinger A."/>
            <person name="Honan T."/>
            <person name="Huard M.D."/>
            <person name="Hughes L."/>
            <person name="Hurhula B."/>
            <person name="Husby M.E."/>
            <person name="Kamat A."/>
            <person name="Kanga B."/>
            <person name="Kashin S."/>
            <person name="Khazanovich D."/>
            <person name="Kisner P."/>
            <person name="Lance K."/>
            <person name="Lara M."/>
            <person name="Lee W."/>
            <person name="Lennon N."/>
            <person name="Letendre F."/>
            <person name="LeVine R."/>
            <person name="Lipovsky A."/>
            <person name="Liu X."/>
            <person name="Liu J."/>
            <person name="Liu S."/>
            <person name="Lokyitsang T."/>
            <person name="Lokyitsang Y."/>
            <person name="Lubonja R."/>
            <person name="Lui A."/>
            <person name="MacDonald P."/>
            <person name="Magnisalis V."/>
            <person name="Maru K."/>
            <person name="Matthews C."/>
            <person name="McCusker W."/>
            <person name="McDonough S."/>
            <person name="Mehta T."/>
            <person name="Meldrim J."/>
            <person name="Meneus L."/>
            <person name="Mihai O."/>
            <person name="Mihalev A."/>
            <person name="Mihova T."/>
            <person name="Mittelman R."/>
            <person name="Mlenga V."/>
            <person name="Montmayeur A."/>
            <person name="Mulrain L."/>
            <person name="Navidi A."/>
            <person name="Naylor J."/>
            <person name="Negash T."/>
            <person name="Nguyen T."/>
            <person name="Nguyen N."/>
            <person name="Nicol R."/>
            <person name="Norbu C."/>
            <person name="Norbu N."/>
            <person name="Novod N."/>
            <person name="O'Neill B."/>
            <person name="Osman S."/>
            <person name="Markiewicz E."/>
            <person name="Oyono O.L."/>
            <person name="Patti C."/>
            <person name="Phunkhang P."/>
            <person name="Pierre F."/>
            <person name="Priest M."/>
            <person name="Raghuraman S."/>
            <person name="Rege F."/>
            <person name="Reyes R."/>
            <person name="Rise C."/>
            <person name="Rogov P."/>
            <person name="Ross K."/>
            <person name="Ryan E."/>
            <person name="Settipalli S."/>
            <person name="Shea T."/>
            <person name="Sherpa N."/>
            <person name="Shi L."/>
            <person name="Shih D."/>
            <person name="Sparrow T."/>
            <person name="Spaulding J."/>
            <person name="Stalker J."/>
            <person name="Stange-Thomann N."/>
            <person name="Stavropoulos S."/>
            <person name="Stone C."/>
            <person name="Strader C."/>
            <person name="Tesfaye S."/>
            <person name="Thomson T."/>
            <person name="Thoulutsang Y."/>
            <person name="Thoulutsang D."/>
            <person name="Topham K."/>
            <person name="Topping I."/>
            <person name="Tsamla T."/>
            <person name="Vassiliev H."/>
            <person name="Vo A."/>
            <person name="Wangchuk T."/>
            <person name="Wangdi T."/>
            <person name="Weiand M."/>
            <person name="Wilkinson J."/>
            <person name="Wilson A."/>
            <person name="Yadav S."/>
            <person name="Young G."/>
            <person name="Yu Q."/>
            <person name="Zembek L."/>
            <person name="Zhong D."/>
            <person name="Zimmer A."/>
            <person name="Zwirko Z."/>
            <person name="Jaffe D.B."/>
            <person name="Alvarez P."/>
            <person name="Brockman W."/>
            <person name="Butler J."/>
            <person name="Chin C."/>
            <person name="Gnerre S."/>
            <person name="Grabherr M."/>
            <person name="Kleber M."/>
            <person name="Mauceli E."/>
            <person name="MacCallum I."/>
        </authorList>
    </citation>
    <scope>NUCLEOTIDE SEQUENCE [LARGE SCALE GENOMIC DNA]</scope>
    <source>
        <strain evidence="2">Tucson 14030-0811.24</strain>
    </source>
</reference>
<dbReference type="STRING" id="7260.B4MPY5"/>
<name>B4MPY5_DROWI</name>